<proteinExistence type="predicted"/>
<evidence type="ECO:0000313" key="4">
    <source>
        <dbReference type="Proteomes" id="UP000799778"/>
    </source>
</evidence>
<dbReference type="PANTHER" id="PTHR33112">
    <property type="entry name" value="DOMAIN PROTEIN, PUTATIVE-RELATED"/>
    <property type="match status" value="1"/>
</dbReference>
<evidence type="ECO:0000256" key="1">
    <source>
        <dbReference type="SAM" id="MobiDB-lite"/>
    </source>
</evidence>
<protein>
    <submittedName>
        <fullName evidence="3">HET-domain-containing protein</fullName>
    </submittedName>
</protein>
<keyword evidence="4" id="KW-1185">Reference proteome</keyword>
<dbReference type="GeneID" id="54278801"/>
<dbReference type="PANTHER" id="PTHR33112:SF16">
    <property type="entry name" value="HETEROKARYON INCOMPATIBILITY DOMAIN-CONTAINING PROTEIN"/>
    <property type="match status" value="1"/>
</dbReference>
<feature type="region of interest" description="Disordered" evidence="1">
    <location>
        <begin position="642"/>
        <end position="661"/>
    </location>
</feature>
<gene>
    <name evidence="3" type="ORF">BU24DRAFT_163171</name>
</gene>
<evidence type="ECO:0000313" key="3">
    <source>
        <dbReference type="EMBL" id="KAF2018004.1"/>
    </source>
</evidence>
<dbReference type="EMBL" id="ML978068">
    <property type="protein sequence ID" value="KAF2018004.1"/>
    <property type="molecule type" value="Genomic_DNA"/>
</dbReference>
<reference evidence="3" key="1">
    <citation type="journal article" date="2020" name="Stud. Mycol.">
        <title>101 Dothideomycetes genomes: a test case for predicting lifestyles and emergence of pathogens.</title>
        <authorList>
            <person name="Haridas S."/>
            <person name="Albert R."/>
            <person name="Binder M."/>
            <person name="Bloem J."/>
            <person name="Labutti K."/>
            <person name="Salamov A."/>
            <person name="Andreopoulos B."/>
            <person name="Baker S."/>
            <person name="Barry K."/>
            <person name="Bills G."/>
            <person name="Bluhm B."/>
            <person name="Cannon C."/>
            <person name="Castanera R."/>
            <person name="Culley D."/>
            <person name="Daum C."/>
            <person name="Ezra D."/>
            <person name="Gonzalez J."/>
            <person name="Henrissat B."/>
            <person name="Kuo A."/>
            <person name="Liang C."/>
            <person name="Lipzen A."/>
            <person name="Lutzoni F."/>
            <person name="Magnuson J."/>
            <person name="Mondo S."/>
            <person name="Nolan M."/>
            <person name="Ohm R."/>
            <person name="Pangilinan J."/>
            <person name="Park H.-J."/>
            <person name="Ramirez L."/>
            <person name="Alfaro M."/>
            <person name="Sun H."/>
            <person name="Tritt A."/>
            <person name="Yoshinaga Y."/>
            <person name="Zwiers L.-H."/>
            <person name="Turgeon B."/>
            <person name="Goodwin S."/>
            <person name="Spatafora J."/>
            <person name="Crous P."/>
            <person name="Grigoriev I."/>
        </authorList>
    </citation>
    <scope>NUCLEOTIDE SEQUENCE</scope>
    <source>
        <strain evidence="3">CBS 175.79</strain>
    </source>
</reference>
<sequence length="708" mass="80077">MSPINIGVGNCQDWLQIENAPRNGEFLCEANVSDLKELLDEYSCKAWDIQGNRANPTRLLDLEASNTTDGICLTEVSSQDRLKYAALSYCWGPEKDAKTQTILTTENLADRLADITFHSLSPVMQDAVVATRKLGIRYLWIDALCIIQNSPEDWETQSSKMGDIYANCFTSIEALASSSCREGFLSRPEPLTINFQSTIRPSIRGTFGLRFHSTQSLRRDPFAKSGYGAEFETAWTDRGWYAYEERSIHLALTSIRTLQETVLPHTQISFGASRLCFSHDDQAFLEPFEGDRVKVMADTTFNTPATSHDDRWRVYSHWQKLLIDYGCRATSRLSDRLPALSGLAQRIASITGDEYIAGHWKECMTMSLPWLVVYSDSSNLAERLSQLSCPQPYIAPSWSWANIKPVLGKQYIRNQITTRLPRPEWCYLHSECHVSSVWSEPVSQLNPFGAITYAELRPTGRLVEVPRGLHRDKRPHWFPLDQVWLAGLGEDDIAICMLDWSEAPQTDFLKGNFLLLLTSSWSDVPEDSLFMWPLHEVGNTFRINPPCTYERTLLPDRPASSKDEGVHGGEKSRENPSDERSNDNNMSKTHPRSGHTEEQSLEGEPTKDSARQPFNDTPSVYNPSSNNDPALPDAMSALHLDNQEEHDNQNRPPVTRPRGPNRMAMGIVLHAAPDRPGKYYRVGCFESHPAQGGTDAFERFKEREVHLI</sequence>
<accession>A0A6A5Y0C0</accession>
<dbReference type="OrthoDB" id="3691074at2759"/>
<evidence type="ECO:0000259" key="2">
    <source>
        <dbReference type="Pfam" id="PF06985"/>
    </source>
</evidence>
<dbReference type="InterPro" id="IPR010730">
    <property type="entry name" value="HET"/>
</dbReference>
<organism evidence="3 4">
    <name type="scientific">Aaosphaeria arxii CBS 175.79</name>
    <dbReference type="NCBI Taxonomy" id="1450172"/>
    <lineage>
        <taxon>Eukaryota</taxon>
        <taxon>Fungi</taxon>
        <taxon>Dikarya</taxon>
        <taxon>Ascomycota</taxon>
        <taxon>Pezizomycotina</taxon>
        <taxon>Dothideomycetes</taxon>
        <taxon>Pleosporomycetidae</taxon>
        <taxon>Pleosporales</taxon>
        <taxon>Pleosporales incertae sedis</taxon>
        <taxon>Aaosphaeria</taxon>
    </lineage>
</organism>
<feature type="domain" description="Heterokaryon incompatibility" evidence="2">
    <location>
        <begin position="84"/>
        <end position="241"/>
    </location>
</feature>
<feature type="compositionally biased region" description="Basic and acidic residues" evidence="1">
    <location>
        <begin position="594"/>
        <end position="610"/>
    </location>
</feature>
<feature type="compositionally biased region" description="Basic and acidic residues" evidence="1">
    <location>
        <begin position="559"/>
        <end position="582"/>
    </location>
</feature>
<dbReference type="RefSeq" id="XP_033386343.1">
    <property type="nucleotide sequence ID" value="XM_033521404.1"/>
</dbReference>
<feature type="region of interest" description="Disordered" evidence="1">
    <location>
        <begin position="552"/>
        <end position="634"/>
    </location>
</feature>
<dbReference type="AlphaFoldDB" id="A0A6A5Y0C0"/>
<dbReference type="Proteomes" id="UP000799778">
    <property type="component" value="Unassembled WGS sequence"/>
</dbReference>
<feature type="compositionally biased region" description="Polar residues" evidence="1">
    <location>
        <begin position="612"/>
        <end position="628"/>
    </location>
</feature>
<name>A0A6A5Y0C0_9PLEO</name>
<dbReference type="Pfam" id="PF06985">
    <property type="entry name" value="HET"/>
    <property type="match status" value="1"/>
</dbReference>